<dbReference type="GO" id="GO:0043565">
    <property type="term" value="F:sequence-specific DNA binding"/>
    <property type="evidence" value="ECO:0007669"/>
    <property type="project" value="InterPro"/>
</dbReference>
<evidence type="ECO:0000259" key="10">
    <source>
        <dbReference type="PROSITE" id="PS50110"/>
    </source>
</evidence>
<dbReference type="AlphaFoldDB" id="A0A4R5KXB3"/>
<dbReference type="PROSITE" id="PS50110">
    <property type="entry name" value="RESPONSE_REGULATORY"/>
    <property type="match status" value="1"/>
</dbReference>
<organism evidence="11 12">
    <name type="scientific">Paenibacillus piri</name>
    <dbReference type="NCBI Taxonomy" id="2547395"/>
    <lineage>
        <taxon>Bacteria</taxon>
        <taxon>Bacillati</taxon>
        <taxon>Bacillota</taxon>
        <taxon>Bacilli</taxon>
        <taxon>Bacillales</taxon>
        <taxon>Paenibacillaceae</taxon>
        <taxon>Paenibacillus</taxon>
    </lineage>
</organism>
<evidence type="ECO:0000313" key="11">
    <source>
        <dbReference type="EMBL" id="TDF99640.1"/>
    </source>
</evidence>
<evidence type="ECO:0000256" key="5">
    <source>
        <dbReference type="ARBA" id="ARBA00023015"/>
    </source>
</evidence>
<evidence type="ECO:0000313" key="12">
    <source>
        <dbReference type="Proteomes" id="UP000295636"/>
    </source>
</evidence>
<sequence length="563" mass="63070">MNANRIESACLHNMFFETIKAIKNIMMPGGDPSMFMPINPLAVLVVDDELPLREELRLFPWSACNAELAGEAENGEEALELCRKLSPDVVITDITMPVMDGMELFRNIKREFPLTQVILLTCHSDFDYARDAVKLGALEYLVKISLLDSELEQALDRARQAIDRDRNYRRSETDKQRWKLSGLLRQLADSKGAGPRATGEATAVSALKEAALPIVAAWKLPPPFRVARVHVNAGAENEIYVHHELQVIFSEWEQAAQLILRWIPLGNTDYLLLFRSASDESDLVRQMGSTLEELQAELDRRLSYVSEAVRLFAAVSSPLEDGGALLDVIGVIRVPQSADFYDSSGAVYRSGVPETTDAPVISVQEKDKMLARLRKAAVSGRDGLSSFVRSELTDWAAIARPEPDELKRWLLQAAKELNDGAKDDDLDKRRSKLLLSRTMAELTSAFVRELEAADGVKSKCRKEVAVAKLLIAERLAEPLTLTLISDEVGLSSFYLSRLFREEVGESFNEYVTRLRIDKAIHLLQTTHLKVYEVAEQVGIPSYRYFSVLFRNRTGVAPTDFKKG</sequence>
<keyword evidence="3 8" id="KW-0597">Phosphoprotein</keyword>
<evidence type="ECO:0000256" key="6">
    <source>
        <dbReference type="ARBA" id="ARBA00023125"/>
    </source>
</evidence>
<dbReference type="GO" id="GO:0000160">
    <property type="term" value="P:phosphorelay signal transduction system"/>
    <property type="evidence" value="ECO:0007669"/>
    <property type="project" value="UniProtKB-KW"/>
</dbReference>
<keyword evidence="4" id="KW-0902">Two-component regulatory system</keyword>
<dbReference type="InterPro" id="IPR018062">
    <property type="entry name" value="HTH_AraC-typ_CS"/>
</dbReference>
<keyword evidence="6" id="KW-0238">DNA-binding</keyword>
<dbReference type="PANTHER" id="PTHR42713">
    <property type="entry name" value="HISTIDINE KINASE-RELATED"/>
    <property type="match status" value="1"/>
</dbReference>
<evidence type="ECO:0000256" key="2">
    <source>
        <dbReference type="ARBA" id="ARBA00022490"/>
    </source>
</evidence>
<dbReference type="GO" id="GO:0005737">
    <property type="term" value="C:cytoplasm"/>
    <property type="evidence" value="ECO:0007669"/>
    <property type="project" value="UniProtKB-SubCell"/>
</dbReference>
<dbReference type="PROSITE" id="PS01124">
    <property type="entry name" value="HTH_ARAC_FAMILY_2"/>
    <property type="match status" value="1"/>
</dbReference>
<comment type="subcellular location">
    <subcellularLocation>
        <location evidence="1">Cytoplasm</location>
    </subcellularLocation>
</comment>
<evidence type="ECO:0000256" key="1">
    <source>
        <dbReference type="ARBA" id="ARBA00004496"/>
    </source>
</evidence>
<evidence type="ECO:0000256" key="7">
    <source>
        <dbReference type="ARBA" id="ARBA00023163"/>
    </source>
</evidence>
<feature type="domain" description="HTH araC/xylS-type" evidence="9">
    <location>
        <begin position="465"/>
        <end position="563"/>
    </location>
</feature>
<accession>A0A4R5KXB3</accession>
<keyword evidence="5" id="KW-0805">Transcription regulation</keyword>
<dbReference type="Gene3D" id="3.40.50.2300">
    <property type="match status" value="1"/>
</dbReference>
<evidence type="ECO:0000259" key="9">
    <source>
        <dbReference type="PROSITE" id="PS01124"/>
    </source>
</evidence>
<dbReference type="Gene3D" id="1.10.10.60">
    <property type="entry name" value="Homeodomain-like"/>
    <property type="match status" value="2"/>
</dbReference>
<dbReference type="PANTHER" id="PTHR42713:SF3">
    <property type="entry name" value="TRANSCRIPTIONAL REGULATORY PROTEIN HPTR"/>
    <property type="match status" value="1"/>
</dbReference>
<dbReference type="GO" id="GO:0003700">
    <property type="term" value="F:DNA-binding transcription factor activity"/>
    <property type="evidence" value="ECO:0007669"/>
    <property type="project" value="InterPro"/>
</dbReference>
<keyword evidence="2" id="KW-0963">Cytoplasm</keyword>
<dbReference type="PROSITE" id="PS00041">
    <property type="entry name" value="HTH_ARAC_FAMILY_1"/>
    <property type="match status" value="1"/>
</dbReference>
<evidence type="ECO:0000256" key="4">
    <source>
        <dbReference type="ARBA" id="ARBA00023012"/>
    </source>
</evidence>
<dbReference type="InterPro" id="IPR018060">
    <property type="entry name" value="HTH_AraC"/>
</dbReference>
<dbReference type="InterPro" id="IPR009057">
    <property type="entry name" value="Homeodomain-like_sf"/>
</dbReference>
<dbReference type="SMART" id="SM00448">
    <property type="entry name" value="REC"/>
    <property type="match status" value="1"/>
</dbReference>
<reference evidence="11 12" key="1">
    <citation type="submission" date="2019-03" db="EMBL/GenBank/DDBJ databases">
        <title>This is whole genome sequence of Paenibacillus sp MS74 strain.</title>
        <authorList>
            <person name="Trinh H.N."/>
        </authorList>
    </citation>
    <scope>NUCLEOTIDE SEQUENCE [LARGE SCALE GENOMIC DNA]</scope>
    <source>
        <strain evidence="11 12">MS74</strain>
    </source>
</reference>
<feature type="domain" description="Response regulatory" evidence="10">
    <location>
        <begin position="42"/>
        <end position="158"/>
    </location>
</feature>
<evidence type="ECO:0000256" key="8">
    <source>
        <dbReference type="PROSITE-ProRule" id="PRU00169"/>
    </source>
</evidence>
<name>A0A4R5KXB3_9BACL</name>
<dbReference type="EMBL" id="SMRT01000002">
    <property type="protein sequence ID" value="TDF99640.1"/>
    <property type="molecule type" value="Genomic_DNA"/>
</dbReference>
<dbReference type="InterPro" id="IPR001789">
    <property type="entry name" value="Sig_transdc_resp-reg_receiver"/>
</dbReference>
<gene>
    <name evidence="11" type="ORF">E1757_07355</name>
</gene>
<evidence type="ECO:0000256" key="3">
    <source>
        <dbReference type="ARBA" id="ARBA00022553"/>
    </source>
</evidence>
<dbReference type="SUPFAM" id="SSF52172">
    <property type="entry name" value="CheY-like"/>
    <property type="match status" value="1"/>
</dbReference>
<dbReference type="Pfam" id="PF12833">
    <property type="entry name" value="HTH_18"/>
    <property type="match status" value="1"/>
</dbReference>
<dbReference type="InterPro" id="IPR051552">
    <property type="entry name" value="HptR"/>
</dbReference>
<comment type="caution">
    <text evidence="11">The sequence shown here is derived from an EMBL/GenBank/DDBJ whole genome shotgun (WGS) entry which is preliminary data.</text>
</comment>
<dbReference type="CDD" id="cd17536">
    <property type="entry name" value="REC_YesN-like"/>
    <property type="match status" value="1"/>
</dbReference>
<feature type="modified residue" description="4-aspartylphosphate" evidence="8">
    <location>
        <position position="93"/>
    </location>
</feature>
<dbReference type="Pfam" id="PF00072">
    <property type="entry name" value="Response_reg"/>
    <property type="match status" value="1"/>
</dbReference>
<protein>
    <submittedName>
        <fullName evidence="11">Response regulator</fullName>
    </submittedName>
</protein>
<dbReference type="SUPFAM" id="SSF46689">
    <property type="entry name" value="Homeodomain-like"/>
    <property type="match status" value="2"/>
</dbReference>
<dbReference type="Proteomes" id="UP000295636">
    <property type="component" value="Unassembled WGS sequence"/>
</dbReference>
<dbReference type="SMART" id="SM00342">
    <property type="entry name" value="HTH_ARAC"/>
    <property type="match status" value="1"/>
</dbReference>
<keyword evidence="7" id="KW-0804">Transcription</keyword>
<dbReference type="InterPro" id="IPR011006">
    <property type="entry name" value="CheY-like_superfamily"/>
</dbReference>
<keyword evidence="12" id="KW-1185">Reference proteome</keyword>
<proteinExistence type="predicted"/>
<dbReference type="OrthoDB" id="2575283at2"/>